<dbReference type="OrthoDB" id="5771335at2"/>
<dbReference type="GO" id="GO:0006355">
    <property type="term" value="P:regulation of DNA-templated transcription"/>
    <property type="evidence" value="ECO:0007669"/>
    <property type="project" value="InterPro"/>
</dbReference>
<dbReference type="InterPro" id="IPR010982">
    <property type="entry name" value="Lambda_DNA-bd_dom_sf"/>
</dbReference>
<keyword evidence="3" id="KW-1185">Reference proteome</keyword>
<gene>
    <name evidence="2" type="ORF">SAMN05428971_3181</name>
</gene>
<dbReference type="InterPro" id="IPR039060">
    <property type="entry name" value="Antitox_HigA"/>
</dbReference>
<dbReference type="Pfam" id="PF01381">
    <property type="entry name" value="HTH_3"/>
    <property type="match status" value="1"/>
</dbReference>
<proteinExistence type="predicted"/>
<dbReference type="GO" id="GO:0001046">
    <property type="term" value="F:core promoter sequence-specific DNA binding"/>
    <property type="evidence" value="ECO:0007669"/>
    <property type="project" value="TreeGrafter"/>
</dbReference>
<feature type="domain" description="HTH cro/C1-type" evidence="1">
    <location>
        <begin position="82"/>
        <end position="135"/>
    </location>
</feature>
<dbReference type="EMBL" id="FOVG01000003">
    <property type="protein sequence ID" value="SFO16804.1"/>
    <property type="molecule type" value="Genomic_DNA"/>
</dbReference>
<name>A0A1I5EZ63_9GAMM</name>
<dbReference type="SMART" id="SM00530">
    <property type="entry name" value="HTH_XRE"/>
    <property type="match status" value="1"/>
</dbReference>
<dbReference type="PANTHER" id="PTHR40455:SF1">
    <property type="entry name" value="ANTITOXIN HIGA"/>
    <property type="match status" value="1"/>
</dbReference>
<protein>
    <submittedName>
        <fullName evidence="2">HTH-type transcriptional regulator / antitoxin HigA</fullName>
    </submittedName>
</protein>
<evidence type="ECO:0000313" key="3">
    <source>
        <dbReference type="Proteomes" id="UP000198968"/>
    </source>
</evidence>
<organism evidence="2 3">
    <name type="scientific">Candidatus Pantoea varia</name>
    <dbReference type="NCBI Taxonomy" id="1881036"/>
    <lineage>
        <taxon>Bacteria</taxon>
        <taxon>Pseudomonadati</taxon>
        <taxon>Pseudomonadota</taxon>
        <taxon>Gammaproteobacteria</taxon>
        <taxon>Enterobacterales</taxon>
        <taxon>Erwiniaceae</taxon>
        <taxon>Pantoea</taxon>
    </lineage>
</organism>
<dbReference type="PANTHER" id="PTHR40455">
    <property type="entry name" value="ANTITOXIN HIGA"/>
    <property type="match status" value="1"/>
</dbReference>
<evidence type="ECO:0000259" key="1">
    <source>
        <dbReference type="PROSITE" id="PS50943"/>
    </source>
</evidence>
<dbReference type="InterPro" id="IPR001387">
    <property type="entry name" value="Cro/C1-type_HTH"/>
</dbReference>
<reference evidence="3" key="1">
    <citation type="submission" date="2016-10" db="EMBL/GenBank/DDBJ databases">
        <authorList>
            <person name="Varghese N."/>
            <person name="Submissions S."/>
        </authorList>
    </citation>
    <scope>NUCLEOTIDE SEQUENCE [LARGE SCALE GENOMIC DNA]</scope>
    <source>
        <strain evidence="3">OV426</strain>
    </source>
</reference>
<dbReference type="Proteomes" id="UP000198968">
    <property type="component" value="Unassembled WGS sequence"/>
</dbReference>
<accession>A0A1I5EZ63</accession>
<evidence type="ECO:0000313" key="2">
    <source>
        <dbReference type="EMBL" id="SFO16804.1"/>
    </source>
</evidence>
<dbReference type="SUPFAM" id="SSF47413">
    <property type="entry name" value="lambda repressor-like DNA-binding domains"/>
    <property type="match status" value="1"/>
</dbReference>
<dbReference type="AlphaFoldDB" id="A0A1I5EZ63"/>
<dbReference type="PROSITE" id="PS50943">
    <property type="entry name" value="HTH_CROC1"/>
    <property type="match status" value="1"/>
</dbReference>
<dbReference type="RefSeq" id="WP_090965289.1">
    <property type="nucleotide sequence ID" value="NZ_FOVG01000003.1"/>
</dbReference>
<sequence>MNTEAIRLSNALAEAVPLLAGSSQRQDYEEAMELVEYLIEHEPDNPLVDLLCARIAHYEDKDPELAEFNARQSEINTGPGILRVLIEQHNLSLSDFENEIGKKSLVSRILSSERQLTVSHIRALCARFGLSPSLFF</sequence>